<reference evidence="3" key="1">
    <citation type="journal article" date="2020" name="Fungal Divers.">
        <title>Resolving the Mortierellaceae phylogeny through synthesis of multi-gene phylogenetics and phylogenomics.</title>
        <authorList>
            <person name="Vandepol N."/>
            <person name="Liber J."/>
            <person name="Desiro A."/>
            <person name="Na H."/>
            <person name="Kennedy M."/>
            <person name="Barry K."/>
            <person name="Grigoriev I.V."/>
            <person name="Miller A.N."/>
            <person name="O'Donnell K."/>
            <person name="Stajich J.E."/>
            <person name="Bonito G."/>
        </authorList>
    </citation>
    <scope>NUCLEOTIDE SEQUENCE</scope>
    <source>
        <strain evidence="3">NVP1</strain>
    </source>
</reference>
<feature type="compositionally biased region" description="Polar residues" evidence="1">
    <location>
        <begin position="102"/>
        <end position="112"/>
    </location>
</feature>
<evidence type="ECO:0000313" key="4">
    <source>
        <dbReference type="Proteomes" id="UP000696485"/>
    </source>
</evidence>
<feature type="compositionally biased region" description="Polar residues" evidence="1">
    <location>
        <begin position="1"/>
        <end position="11"/>
    </location>
</feature>
<dbReference type="PANTHER" id="PTHR24413">
    <property type="entry name" value="SPECKLE-TYPE POZ PROTEIN"/>
    <property type="match status" value="1"/>
</dbReference>
<feature type="compositionally biased region" description="Acidic residues" evidence="1">
    <location>
        <begin position="335"/>
        <end position="350"/>
    </location>
</feature>
<dbReference type="InterPro" id="IPR011333">
    <property type="entry name" value="SKP1/BTB/POZ_sf"/>
</dbReference>
<protein>
    <recommendedName>
        <fullName evidence="2">BTB domain-containing protein</fullName>
    </recommendedName>
</protein>
<keyword evidence="4" id="KW-1185">Reference proteome</keyword>
<dbReference type="PROSITE" id="PS50097">
    <property type="entry name" value="BTB"/>
    <property type="match status" value="1"/>
</dbReference>
<evidence type="ECO:0000259" key="2">
    <source>
        <dbReference type="PROSITE" id="PS50097"/>
    </source>
</evidence>
<dbReference type="EMBL" id="JAAAUY010000663">
    <property type="protein sequence ID" value="KAF9327455.1"/>
    <property type="molecule type" value="Genomic_DNA"/>
</dbReference>
<gene>
    <name evidence="3" type="ORF">BG006_009237</name>
</gene>
<feature type="compositionally biased region" description="Polar residues" evidence="1">
    <location>
        <begin position="155"/>
        <end position="170"/>
    </location>
</feature>
<name>A0A9P5SH33_9FUNG</name>
<feature type="region of interest" description="Disordered" evidence="1">
    <location>
        <begin position="1"/>
        <end position="81"/>
    </location>
</feature>
<sequence>MSDRQLLSATLQDHVRMGSVRSSRGEINNTAEDGRMIQKAHRADSSLARNTNDDPKDRALPPVPIPSAENSSVNSSGSSPVMVHTSKVQVLQLAEPLEHVNTVKSADQTTPISEGAKNLCLPSTTPTSASFSSNSSMGHSDDSNMSDTTERDSAASGSTPTPPDTANTSHRSNHKSHPPPAASEARSTCPKSPPLLPPWTKLSNPLTTLETVPGMVNPAIVLQRLFNNPLYSDLALTVNDTTFHVHRGILAEQCSYFRRLFEDARSRNPTTEIKKIDCSYKHVSHKQVAKERDLIETHGEDEDEVETLAAPPHEPQDHRRVASLRTGKFQPANNEADDDEKQFDADAEDAVQDHPSGTKAAKAACPDSRVLKTTQSLPPKDNGTPPDSSSSHHPQLLQEDLHLEPFPDLGSNTSRAILAVGYTPQHFALFLQILYGLQPASTLKDSDLLPVFRIAHVYGLTWLISLLGAQIFQRLTLSAETWAPILQFAKRYQLDTIRQRTIEYASQHRALWTLAVETLSLDDFKVFLRAIHQKDAAASGGGGGGGGVKDELLMIFLLVHYQDTTSFSATALASLNATESSLATANLQPRQQMALLRRLSRSHSHRQQAVNG</sequence>
<organism evidence="3 4">
    <name type="scientific">Podila minutissima</name>
    <dbReference type="NCBI Taxonomy" id="64525"/>
    <lineage>
        <taxon>Eukaryota</taxon>
        <taxon>Fungi</taxon>
        <taxon>Fungi incertae sedis</taxon>
        <taxon>Mucoromycota</taxon>
        <taxon>Mortierellomycotina</taxon>
        <taxon>Mortierellomycetes</taxon>
        <taxon>Mortierellales</taxon>
        <taxon>Mortierellaceae</taxon>
        <taxon>Podila</taxon>
    </lineage>
</organism>
<dbReference type="Pfam" id="PF00651">
    <property type="entry name" value="BTB"/>
    <property type="match status" value="1"/>
</dbReference>
<feature type="compositionally biased region" description="Low complexity" evidence="1">
    <location>
        <begin position="123"/>
        <end position="147"/>
    </location>
</feature>
<feature type="compositionally biased region" description="Basic and acidic residues" evidence="1">
    <location>
        <begin position="32"/>
        <end position="44"/>
    </location>
</feature>
<feature type="compositionally biased region" description="Low complexity" evidence="1">
    <location>
        <begin position="66"/>
        <end position="81"/>
    </location>
</feature>
<dbReference type="Gene3D" id="3.30.710.10">
    <property type="entry name" value="Potassium Channel Kv1.1, Chain A"/>
    <property type="match status" value="2"/>
</dbReference>
<dbReference type="AlphaFoldDB" id="A0A9P5SH33"/>
<feature type="region of interest" description="Disordered" evidence="1">
    <location>
        <begin position="298"/>
        <end position="394"/>
    </location>
</feature>
<dbReference type="Proteomes" id="UP000696485">
    <property type="component" value="Unassembled WGS sequence"/>
</dbReference>
<evidence type="ECO:0000256" key="1">
    <source>
        <dbReference type="SAM" id="MobiDB-lite"/>
    </source>
</evidence>
<dbReference type="SUPFAM" id="SSF54695">
    <property type="entry name" value="POZ domain"/>
    <property type="match status" value="1"/>
</dbReference>
<dbReference type="CDD" id="cd18186">
    <property type="entry name" value="BTB_POZ_ZBTB_KLHL-like"/>
    <property type="match status" value="1"/>
</dbReference>
<feature type="non-terminal residue" evidence="3">
    <location>
        <position position="612"/>
    </location>
</feature>
<accession>A0A9P5SH33</accession>
<evidence type="ECO:0000313" key="3">
    <source>
        <dbReference type="EMBL" id="KAF9327455.1"/>
    </source>
</evidence>
<comment type="caution">
    <text evidence="3">The sequence shown here is derived from an EMBL/GenBank/DDBJ whole genome shotgun (WGS) entry which is preliminary data.</text>
</comment>
<dbReference type="SMART" id="SM00225">
    <property type="entry name" value="BTB"/>
    <property type="match status" value="1"/>
</dbReference>
<feature type="region of interest" description="Disordered" evidence="1">
    <location>
        <begin position="102"/>
        <end position="198"/>
    </location>
</feature>
<feature type="compositionally biased region" description="Polar residues" evidence="1">
    <location>
        <begin position="20"/>
        <end position="31"/>
    </location>
</feature>
<proteinExistence type="predicted"/>
<feature type="domain" description="BTB" evidence="2">
    <location>
        <begin position="232"/>
        <end position="283"/>
    </location>
</feature>
<dbReference type="InterPro" id="IPR000210">
    <property type="entry name" value="BTB/POZ_dom"/>
</dbReference>